<dbReference type="PROSITE" id="PS50157">
    <property type="entry name" value="ZINC_FINGER_C2H2_2"/>
    <property type="match status" value="2"/>
</dbReference>
<evidence type="ECO:0000256" key="5">
    <source>
        <dbReference type="PROSITE-ProRule" id="PRU00042"/>
    </source>
</evidence>
<dbReference type="SUPFAM" id="SSF57667">
    <property type="entry name" value="beta-beta-alpha zinc fingers"/>
    <property type="match status" value="2"/>
</dbReference>
<evidence type="ECO:0000256" key="2">
    <source>
        <dbReference type="ARBA" id="ARBA00022737"/>
    </source>
</evidence>
<feature type="domain" description="C2H2-type" evidence="7">
    <location>
        <begin position="21"/>
        <end position="48"/>
    </location>
</feature>
<sequence>IFGNASALAKHKLTHSDERKYICALCSKAFKRQDHLNGHMMTHRNKKPYECKADGCGKSYCDARSLRRHSENHHAGGAATPTTSQSLSPTASSSGTSNSSGAGVATSSLSLSPATASGDASSPDGATCIRTYISTGSSVVDAATGIALSDEQIKAMNLPIKTGVTLLSPTTSTSSNASSSASSASSSLSSTGSLPGSGSGSGSVSMAPSPSSGSVITASSPTITLSDGMSLEGEGLTREQLDLISKIMQQTKQTSAQVTVSSPTSVSSYKINTNSSPSQNRPRTWNMQLVGGLYIKKSIYIHIISIFIIYS</sequence>
<dbReference type="PANTHER" id="PTHR14003">
    <property type="entry name" value="TRANSCRIPTIONAL REPRESSOR PROTEIN YY"/>
    <property type="match status" value="1"/>
</dbReference>
<evidence type="ECO:0000313" key="8">
    <source>
        <dbReference type="EMBL" id="EDW44929.1"/>
    </source>
</evidence>
<keyword evidence="1" id="KW-0479">Metal-binding</keyword>
<dbReference type="OMA" id="NADQGCN"/>
<feature type="region of interest" description="Disordered" evidence="6">
    <location>
        <begin position="169"/>
        <end position="219"/>
    </location>
</feature>
<feature type="compositionally biased region" description="Low complexity" evidence="6">
    <location>
        <begin position="78"/>
        <end position="117"/>
    </location>
</feature>
<dbReference type="Pfam" id="PF13912">
    <property type="entry name" value="zf-C2H2_6"/>
    <property type="match status" value="1"/>
</dbReference>
<keyword evidence="4" id="KW-0862">Zinc</keyword>
<feature type="domain" description="C2H2-type" evidence="7">
    <location>
        <begin position="49"/>
        <end position="79"/>
    </location>
</feature>
<name>B4IQH8_DROSE</name>
<evidence type="ECO:0000256" key="4">
    <source>
        <dbReference type="ARBA" id="ARBA00022833"/>
    </source>
</evidence>
<organism evidence="9">
    <name type="scientific">Drosophila sechellia</name>
    <name type="common">Fruit fly</name>
    <dbReference type="NCBI Taxonomy" id="7238"/>
    <lineage>
        <taxon>Eukaryota</taxon>
        <taxon>Metazoa</taxon>
        <taxon>Ecdysozoa</taxon>
        <taxon>Arthropoda</taxon>
        <taxon>Hexapoda</taxon>
        <taxon>Insecta</taxon>
        <taxon>Pterygota</taxon>
        <taxon>Neoptera</taxon>
        <taxon>Endopterygota</taxon>
        <taxon>Diptera</taxon>
        <taxon>Brachycera</taxon>
        <taxon>Muscomorpha</taxon>
        <taxon>Ephydroidea</taxon>
        <taxon>Drosophilidae</taxon>
        <taxon>Drosophila</taxon>
        <taxon>Sophophora</taxon>
    </lineage>
</organism>
<dbReference type="Pfam" id="PF00096">
    <property type="entry name" value="zf-C2H2"/>
    <property type="match status" value="1"/>
</dbReference>
<dbReference type="GO" id="GO:0000978">
    <property type="term" value="F:RNA polymerase II cis-regulatory region sequence-specific DNA binding"/>
    <property type="evidence" value="ECO:0007669"/>
    <property type="project" value="TreeGrafter"/>
</dbReference>
<dbReference type="FunFam" id="3.30.160.60:FF:000656">
    <property type="entry name" value="Zinc finger protein 541"/>
    <property type="match status" value="1"/>
</dbReference>
<reference evidence="8 9" key="1">
    <citation type="journal article" date="2007" name="Nature">
        <title>Evolution of genes and genomes on the Drosophila phylogeny.</title>
        <authorList>
            <consortium name="Drosophila 12 Genomes Consortium"/>
            <person name="Clark A.G."/>
            <person name="Eisen M.B."/>
            <person name="Smith D.R."/>
            <person name="Bergman C.M."/>
            <person name="Oliver B."/>
            <person name="Markow T.A."/>
            <person name="Kaufman T.C."/>
            <person name="Kellis M."/>
            <person name="Gelbart W."/>
            <person name="Iyer V.N."/>
            <person name="Pollard D.A."/>
            <person name="Sackton T.B."/>
            <person name="Larracuente A.M."/>
            <person name="Singh N.D."/>
            <person name="Abad J.P."/>
            <person name="Abt D.N."/>
            <person name="Adryan B."/>
            <person name="Aguade M."/>
            <person name="Akashi H."/>
            <person name="Anderson W.W."/>
            <person name="Aquadro C.F."/>
            <person name="Ardell D.H."/>
            <person name="Arguello R."/>
            <person name="Artieri C.G."/>
            <person name="Barbash D.A."/>
            <person name="Barker D."/>
            <person name="Barsanti P."/>
            <person name="Batterham P."/>
            <person name="Batzoglou S."/>
            <person name="Begun D."/>
            <person name="Bhutkar A."/>
            <person name="Blanco E."/>
            <person name="Bosak S.A."/>
            <person name="Bradley R.K."/>
            <person name="Brand A.D."/>
            <person name="Brent M.R."/>
            <person name="Brooks A.N."/>
            <person name="Brown R.H."/>
            <person name="Butlin R.K."/>
            <person name="Caggese C."/>
            <person name="Calvi B.R."/>
            <person name="Bernardo de Carvalho A."/>
            <person name="Caspi A."/>
            <person name="Castrezana S."/>
            <person name="Celniker S.E."/>
            <person name="Chang J.L."/>
            <person name="Chapple C."/>
            <person name="Chatterji S."/>
            <person name="Chinwalla A."/>
            <person name="Civetta A."/>
            <person name="Clifton S.W."/>
            <person name="Comeron J.M."/>
            <person name="Costello J.C."/>
            <person name="Coyne J.A."/>
            <person name="Daub J."/>
            <person name="David R.G."/>
            <person name="Delcher A.L."/>
            <person name="Delehaunty K."/>
            <person name="Do C.B."/>
            <person name="Ebling H."/>
            <person name="Edwards K."/>
            <person name="Eickbush T."/>
            <person name="Evans J.D."/>
            <person name="Filipski A."/>
            <person name="Findeiss S."/>
            <person name="Freyhult E."/>
            <person name="Fulton L."/>
            <person name="Fulton R."/>
            <person name="Garcia A.C."/>
            <person name="Gardiner A."/>
            <person name="Garfield D.A."/>
            <person name="Garvin B.E."/>
            <person name="Gibson G."/>
            <person name="Gilbert D."/>
            <person name="Gnerre S."/>
            <person name="Godfrey J."/>
            <person name="Good R."/>
            <person name="Gotea V."/>
            <person name="Gravely B."/>
            <person name="Greenberg A.J."/>
            <person name="Griffiths-Jones S."/>
            <person name="Gross S."/>
            <person name="Guigo R."/>
            <person name="Gustafson E.A."/>
            <person name="Haerty W."/>
            <person name="Hahn M.W."/>
            <person name="Halligan D.L."/>
            <person name="Halpern A.L."/>
            <person name="Halter G.M."/>
            <person name="Han M.V."/>
            <person name="Heger A."/>
            <person name="Hillier L."/>
            <person name="Hinrichs A.S."/>
            <person name="Holmes I."/>
            <person name="Hoskins R.A."/>
            <person name="Hubisz M.J."/>
            <person name="Hultmark D."/>
            <person name="Huntley M.A."/>
            <person name="Jaffe D.B."/>
            <person name="Jagadeeshan S."/>
            <person name="Jeck W.R."/>
            <person name="Johnson J."/>
            <person name="Jones C.D."/>
            <person name="Jordan W.C."/>
            <person name="Karpen G.H."/>
            <person name="Kataoka E."/>
            <person name="Keightley P.D."/>
            <person name="Kheradpour P."/>
            <person name="Kirkness E.F."/>
            <person name="Koerich L.B."/>
            <person name="Kristiansen K."/>
            <person name="Kudrna D."/>
            <person name="Kulathinal R.J."/>
            <person name="Kumar S."/>
            <person name="Kwok R."/>
            <person name="Lander E."/>
            <person name="Langley C.H."/>
            <person name="Lapoint R."/>
            <person name="Lazzaro B.P."/>
            <person name="Lee S.J."/>
            <person name="Levesque L."/>
            <person name="Li R."/>
            <person name="Lin C.F."/>
            <person name="Lin M.F."/>
            <person name="Lindblad-Toh K."/>
            <person name="Llopart A."/>
            <person name="Long M."/>
            <person name="Low L."/>
            <person name="Lozovsky E."/>
            <person name="Lu J."/>
            <person name="Luo M."/>
            <person name="Machado C.A."/>
            <person name="Makalowski W."/>
            <person name="Marzo M."/>
            <person name="Matsuda M."/>
            <person name="Matzkin L."/>
            <person name="McAllister B."/>
            <person name="McBride C.S."/>
            <person name="McKernan B."/>
            <person name="McKernan K."/>
            <person name="Mendez-Lago M."/>
            <person name="Minx P."/>
            <person name="Mollenhauer M.U."/>
            <person name="Montooth K."/>
            <person name="Mount S.M."/>
            <person name="Mu X."/>
            <person name="Myers E."/>
            <person name="Negre B."/>
            <person name="Newfeld S."/>
            <person name="Nielsen R."/>
            <person name="Noor M.A."/>
            <person name="O'Grady P."/>
            <person name="Pachter L."/>
            <person name="Papaceit M."/>
            <person name="Parisi M.J."/>
            <person name="Parisi M."/>
            <person name="Parts L."/>
            <person name="Pedersen J.S."/>
            <person name="Pesole G."/>
            <person name="Phillippy A.M."/>
            <person name="Ponting C.P."/>
            <person name="Pop M."/>
            <person name="Porcelli D."/>
            <person name="Powell J.R."/>
            <person name="Prohaska S."/>
            <person name="Pruitt K."/>
            <person name="Puig M."/>
            <person name="Quesneville H."/>
            <person name="Ram K.R."/>
            <person name="Rand D."/>
            <person name="Rasmussen M.D."/>
            <person name="Reed L.K."/>
            <person name="Reenan R."/>
            <person name="Reily A."/>
            <person name="Remington K.A."/>
            <person name="Rieger T.T."/>
            <person name="Ritchie M.G."/>
            <person name="Robin C."/>
            <person name="Rogers Y.H."/>
            <person name="Rohde C."/>
            <person name="Rozas J."/>
            <person name="Rubenfield M.J."/>
            <person name="Ruiz A."/>
            <person name="Russo S."/>
            <person name="Salzberg S.L."/>
            <person name="Sanchez-Gracia A."/>
            <person name="Saranga D.J."/>
            <person name="Sato H."/>
            <person name="Schaeffer S.W."/>
            <person name="Schatz M.C."/>
            <person name="Schlenke T."/>
            <person name="Schwartz R."/>
            <person name="Segarra C."/>
            <person name="Singh R.S."/>
            <person name="Sirot L."/>
            <person name="Sirota M."/>
            <person name="Sisneros N.B."/>
            <person name="Smith C.D."/>
            <person name="Smith T.F."/>
            <person name="Spieth J."/>
            <person name="Stage D.E."/>
            <person name="Stark A."/>
            <person name="Stephan W."/>
            <person name="Strausberg R.L."/>
            <person name="Strempel S."/>
            <person name="Sturgill D."/>
            <person name="Sutton G."/>
            <person name="Sutton G.G."/>
            <person name="Tao W."/>
            <person name="Teichmann S."/>
            <person name="Tobari Y.N."/>
            <person name="Tomimura Y."/>
            <person name="Tsolas J.M."/>
            <person name="Valente V.L."/>
            <person name="Venter E."/>
            <person name="Venter J.C."/>
            <person name="Vicario S."/>
            <person name="Vieira F.G."/>
            <person name="Vilella A.J."/>
            <person name="Villasante A."/>
            <person name="Walenz B."/>
            <person name="Wang J."/>
            <person name="Wasserman M."/>
            <person name="Watts T."/>
            <person name="Wilson D."/>
            <person name="Wilson R.K."/>
            <person name="Wing R.A."/>
            <person name="Wolfner M.F."/>
            <person name="Wong A."/>
            <person name="Wong G.K."/>
            <person name="Wu C.I."/>
            <person name="Wu G."/>
            <person name="Yamamoto D."/>
            <person name="Yang H.P."/>
            <person name="Yang S.P."/>
            <person name="Yorke J.A."/>
            <person name="Yoshida K."/>
            <person name="Zdobnov E."/>
            <person name="Zhang P."/>
            <person name="Zhang Y."/>
            <person name="Zimin A.V."/>
            <person name="Baldwin J."/>
            <person name="Abdouelleil A."/>
            <person name="Abdulkadir J."/>
            <person name="Abebe A."/>
            <person name="Abera B."/>
            <person name="Abreu J."/>
            <person name="Acer S.C."/>
            <person name="Aftuck L."/>
            <person name="Alexander A."/>
            <person name="An P."/>
            <person name="Anderson E."/>
            <person name="Anderson S."/>
            <person name="Arachi H."/>
            <person name="Azer M."/>
            <person name="Bachantsang P."/>
            <person name="Barry A."/>
            <person name="Bayul T."/>
            <person name="Berlin A."/>
            <person name="Bessette D."/>
            <person name="Bloom T."/>
            <person name="Blye J."/>
            <person name="Boguslavskiy L."/>
            <person name="Bonnet C."/>
            <person name="Boukhgalter B."/>
            <person name="Bourzgui I."/>
            <person name="Brown A."/>
            <person name="Cahill P."/>
            <person name="Channer S."/>
            <person name="Cheshatsang Y."/>
            <person name="Chuda L."/>
            <person name="Citroen M."/>
            <person name="Collymore A."/>
            <person name="Cooke P."/>
            <person name="Costello M."/>
            <person name="D'Aco K."/>
            <person name="Daza R."/>
            <person name="De Haan G."/>
            <person name="DeGray S."/>
            <person name="DeMaso C."/>
            <person name="Dhargay N."/>
            <person name="Dooley K."/>
            <person name="Dooley E."/>
            <person name="Doricent M."/>
            <person name="Dorje P."/>
            <person name="Dorjee K."/>
            <person name="Dupes A."/>
            <person name="Elong R."/>
            <person name="Falk J."/>
            <person name="Farina A."/>
            <person name="Faro S."/>
            <person name="Ferguson D."/>
            <person name="Fisher S."/>
            <person name="Foley C.D."/>
            <person name="Franke A."/>
            <person name="Friedrich D."/>
            <person name="Gadbois L."/>
            <person name="Gearin G."/>
            <person name="Gearin C.R."/>
            <person name="Giannoukos G."/>
            <person name="Goode T."/>
            <person name="Graham J."/>
            <person name="Grandbois E."/>
            <person name="Grewal S."/>
            <person name="Gyaltsen K."/>
            <person name="Hafez N."/>
            <person name="Hagos B."/>
            <person name="Hall J."/>
            <person name="Henson C."/>
            <person name="Hollinger A."/>
            <person name="Honan T."/>
            <person name="Huard M.D."/>
            <person name="Hughes L."/>
            <person name="Hurhula B."/>
            <person name="Husby M.E."/>
            <person name="Kamat A."/>
            <person name="Kanga B."/>
            <person name="Kashin S."/>
            <person name="Khazanovich D."/>
            <person name="Kisner P."/>
            <person name="Lance K."/>
            <person name="Lara M."/>
            <person name="Lee W."/>
            <person name="Lennon N."/>
            <person name="Letendre F."/>
            <person name="LeVine R."/>
            <person name="Lipovsky A."/>
            <person name="Liu X."/>
            <person name="Liu J."/>
            <person name="Liu S."/>
            <person name="Lokyitsang T."/>
            <person name="Lokyitsang Y."/>
            <person name="Lubonja R."/>
            <person name="Lui A."/>
            <person name="MacDonald P."/>
            <person name="Magnisalis V."/>
            <person name="Maru K."/>
            <person name="Matthews C."/>
            <person name="McCusker W."/>
            <person name="McDonough S."/>
            <person name="Mehta T."/>
            <person name="Meldrim J."/>
            <person name="Meneus L."/>
            <person name="Mihai O."/>
            <person name="Mihalev A."/>
            <person name="Mihova T."/>
            <person name="Mittelman R."/>
            <person name="Mlenga V."/>
            <person name="Montmayeur A."/>
            <person name="Mulrain L."/>
            <person name="Navidi A."/>
            <person name="Naylor J."/>
            <person name="Negash T."/>
            <person name="Nguyen T."/>
            <person name="Nguyen N."/>
            <person name="Nicol R."/>
            <person name="Norbu C."/>
            <person name="Norbu N."/>
            <person name="Novod N."/>
            <person name="O'Neill B."/>
            <person name="Osman S."/>
            <person name="Markiewicz E."/>
            <person name="Oyono O.L."/>
            <person name="Patti C."/>
            <person name="Phunkhang P."/>
            <person name="Pierre F."/>
            <person name="Priest M."/>
            <person name="Raghuraman S."/>
            <person name="Rege F."/>
            <person name="Reyes R."/>
            <person name="Rise C."/>
            <person name="Rogov P."/>
            <person name="Ross K."/>
            <person name="Ryan E."/>
            <person name="Settipalli S."/>
            <person name="Shea T."/>
            <person name="Sherpa N."/>
            <person name="Shi L."/>
            <person name="Shih D."/>
            <person name="Sparrow T."/>
            <person name="Spaulding J."/>
            <person name="Stalker J."/>
            <person name="Stange-Thomann N."/>
            <person name="Stavropoulos S."/>
            <person name="Stone C."/>
            <person name="Strader C."/>
            <person name="Tesfaye S."/>
            <person name="Thomson T."/>
            <person name="Thoulutsang Y."/>
            <person name="Thoulutsang D."/>
            <person name="Topham K."/>
            <person name="Topping I."/>
            <person name="Tsamla T."/>
            <person name="Vassiliev H."/>
            <person name="Vo A."/>
            <person name="Wangchuk T."/>
            <person name="Wangdi T."/>
            <person name="Weiand M."/>
            <person name="Wilkinson J."/>
            <person name="Wilson A."/>
            <person name="Yadav S."/>
            <person name="Young G."/>
            <person name="Yu Q."/>
            <person name="Zembek L."/>
            <person name="Zhong D."/>
            <person name="Zimmer A."/>
            <person name="Zwirko Z."/>
            <person name="Jaffe D.B."/>
            <person name="Alvarez P."/>
            <person name="Brockman W."/>
            <person name="Butler J."/>
            <person name="Chin C."/>
            <person name="Gnerre S."/>
            <person name="Grabherr M."/>
            <person name="Kleber M."/>
            <person name="Mauceli E."/>
            <person name="MacCallum I."/>
        </authorList>
    </citation>
    <scope>NUCLEOTIDE SEQUENCE [LARGE SCALE GENOMIC DNA]</scope>
    <source>
        <strain evidence="9">Rob3c / Tucson 14021-0248.25</strain>
    </source>
</reference>
<evidence type="ECO:0000259" key="7">
    <source>
        <dbReference type="PROSITE" id="PS50157"/>
    </source>
</evidence>
<dbReference type="InterPro" id="IPR036236">
    <property type="entry name" value="Znf_C2H2_sf"/>
</dbReference>
<evidence type="ECO:0000256" key="3">
    <source>
        <dbReference type="ARBA" id="ARBA00022771"/>
    </source>
</evidence>
<dbReference type="PANTHER" id="PTHR14003:SF19">
    <property type="entry name" value="YY2 TRANSCRIPTION FACTOR"/>
    <property type="match status" value="1"/>
</dbReference>
<dbReference type="GO" id="GO:0005667">
    <property type="term" value="C:transcription regulator complex"/>
    <property type="evidence" value="ECO:0007669"/>
    <property type="project" value="TreeGrafter"/>
</dbReference>
<evidence type="ECO:0000256" key="6">
    <source>
        <dbReference type="SAM" id="MobiDB-lite"/>
    </source>
</evidence>
<keyword evidence="2" id="KW-0677">Repeat</keyword>
<feature type="non-terminal residue" evidence="8">
    <location>
        <position position="1"/>
    </location>
</feature>
<dbReference type="Gene3D" id="3.30.160.60">
    <property type="entry name" value="Classic Zinc Finger"/>
    <property type="match status" value="2"/>
</dbReference>
<feature type="compositionally biased region" description="Low complexity" evidence="6">
    <location>
        <begin position="169"/>
        <end position="194"/>
    </location>
</feature>
<dbReference type="GO" id="GO:0031519">
    <property type="term" value="C:PcG protein complex"/>
    <property type="evidence" value="ECO:0007669"/>
    <property type="project" value="TreeGrafter"/>
</dbReference>
<feature type="region of interest" description="Disordered" evidence="6">
    <location>
        <begin position="71"/>
        <end position="123"/>
    </location>
</feature>
<dbReference type="STRING" id="7238.B4IQH8"/>
<dbReference type="HOGENOM" id="CLU_895943_0_0_1"/>
<gene>
    <name evidence="8" type="primary">Dsec\GM19662</name>
    <name evidence="8" type="ORF">Dsec_GM19662</name>
</gene>
<dbReference type="SMR" id="B4IQH8"/>
<evidence type="ECO:0000313" key="9">
    <source>
        <dbReference type="Proteomes" id="UP000001292"/>
    </source>
</evidence>
<keyword evidence="3 5" id="KW-0863">Zinc-finger</keyword>
<dbReference type="GO" id="GO:0000981">
    <property type="term" value="F:DNA-binding transcription factor activity, RNA polymerase II-specific"/>
    <property type="evidence" value="ECO:0007669"/>
    <property type="project" value="TreeGrafter"/>
</dbReference>
<evidence type="ECO:0000256" key="1">
    <source>
        <dbReference type="ARBA" id="ARBA00022723"/>
    </source>
</evidence>
<dbReference type="Proteomes" id="UP000001292">
    <property type="component" value="Unassembled WGS sequence"/>
</dbReference>
<feature type="compositionally biased region" description="Low complexity" evidence="6">
    <location>
        <begin position="202"/>
        <end position="214"/>
    </location>
</feature>
<accession>B4IQH8</accession>
<dbReference type="GO" id="GO:0000785">
    <property type="term" value="C:chromatin"/>
    <property type="evidence" value="ECO:0007669"/>
    <property type="project" value="TreeGrafter"/>
</dbReference>
<dbReference type="GO" id="GO:0008270">
    <property type="term" value="F:zinc ion binding"/>
    <property type="evidence" value="ECO:0007669"/>
    <property type="project" value="UniProtKB-KW"/>
</dbReference>
<dbReference type="SMART" id="SM00355">
    <property type="entry name" value="ZnF_C2H2"/>
    <property type="match status" value="2"/>
</dbReference>
<dbReference type="InterPro" id="IPR013087">
    <property type="entry name" value="Znf_C2H2_type"/>
</dbReference>
<proteinExistence type="predicted"/>
<protein>
    <submittedName>
        <fullName evidence="8">GM19662</fullName>
    </submittedName>
</protein>
<dbReference type="EMBL" id="CH688184">
    <property type="protein sequence ID" value="EDW44929.1"/>
    <property type="molecule type" value="Genomic_DNA"/>
</dbReference>
<dbReference type="PROSITE" id="PS00028">
    <property type="entry name" value="ZINC_FINGER_C2H2_1"/>
    <property type="match status" value="2"/>
</dbReference>
<dbReference type="AlphaFoldDB" id="B4IQH8"/>
<keyword evidence="9" id="KW-1185">Reference proteome</keyword>